<name>A0A7Y0FKY2_9BACT</name>
<feature type="signal peptide" evidence="1">
    <location>
        <begin position="1"/>
        <end position="18"/>
    </location>
</feature>
<keyword evidence="2" id="KW-0378">Hydrolase</keyword>
<dbReference type="Proteomes" id="UP000559626">
    <property type="component" value="Unassembled WGS sequence"/>
</dbReference>
<accession>A0A7Y0FKY2</accession>
<evidence type="ECO:0000256" key="1">
    <source>
        <dbReference type="SAM" id="SignalP"/>
    </source>
</evidence>
<proteinExistence type="predicted"/>
<dbReference type="AlphaFoldDB" id="A0A7Y0FKY2"/>
<organism evidence="2 3">
    <name type="scientific">Hymenobacter polaris</name>
    <dbReference type="NCBI Taxonomy" id="2682546"/>
    <lineage>
        <taxon>Bacteria</taxon>
        <taxon>Pseudomonadati</taxon>
        <taxon>Bacteroidota</taxon>
        <taxon>Cytophagia</taxon>
        <taxon>Cytophagales</taxon>
        <taxon>Hymenobacteraceae</taxon>
        <taxon>Hymenobacter</taxon>
    </lineage>
</organism>
<reference evidence="2 3" key="1">
    <citation type="submission" date="2020-04" db="EMBL/GenBank/DDBJ databases">
        <title>Hymenobacter polaris sp. nov., isolated from Arctic soil.</title>
        <authorList>
            <person name="Dahal R.H."/>
        </authorList>
    </citation>
    <scope>NUCLEOTIDE SEQUENCE [LARGE SCALE GENOMIC DNA]</scope>
    <source>
        <strain evidence="2 3">RP-2-7</strain>
    </source>
</reference>
<keyword evidence="1" id="KW-0732">Signal</keyword>
<dbReference type="EMBL" id="JABBGH010000001">
    <property type="protein sequence ID" value="NML63809.1"/>
    <property type="molecule type" value="Genomic_DNA"/>
</dbReference>
<dbReference type="GO" id="GO:0006508">
    <property type="term" value="P:proteolysis"/>
    <property type="evidence" value="ECO:0007669"/>
    <property type="project" value="UniProtKB-KW"/>
</dbReference>
<dbReference type="RefSeq" id="WP_169529145.1">
    <property type="nucleotide sequence ID" value="NZ_JABBGH010000001.1"/>
</dbReference>
<evidence type="ECO:0000313" key="2">
    <source>
        <dbReference type="EMBL" id="NML63809.1"/>
    </source>
</evidence>
<comment type="caution">
    <text evidence="2">The sequence shown here is derived from an EMBL/GenBank/DDBJ whole genome shotgun (WGS) entry which is preliminary data.</text>
</comment>
<dbReference type="GO" id="GO:0008233">
    <property type="term" value="F:peptidase activity"/>
    <property type="evidence" value="ECO:0007669"/>
    <property type="project" value="UniProtKB-KW"/>
</dbReference>
<keyword evidence="3" id="KW-1185">Reference proteome</keyword>
<gene>
    <name evidence="2" type="ORF">HHL22_01190</name>
</gene>
<feature type="chain" id="PRO_5030744000" evidence="1">
    <location>
        <begin position="19"/>
        <end position="294"/>
    </location>
</feature>
<sequence>MKHLLLIVLLHLAFQGAAQPNVLRDTIPFKMNAQNNMYVRAVFNKADTLNLNFDTGTTELVLINSVRQHKLKSAPTLYSTVYDLKIGATTYRTKVYDAELTAHETDGRFGWDLFKGKVVELDYDKNLLIVHAALPPSVAESKRYTKLPLAFEKDLLLITGALKQSGVVNTASFLFDSGYQRTAMLDDELLKQSTFPTDQMPLIKKVVMHGAQGNEIPVLTKNLAVLQLGKFKLKNVPVQQLTGSKLFKNKHLHILGNEVLKRFNTFLDLQAGVVYLKPNHYFRTGYIERKPAGA</sequence>
<keyword evidence="2" id="KW-0645">Protease</keyword>
<dbReference type="Gene3D" id="2.40.70.10">
    <property type="entry name" value="Acid Proteases"/>
    <property type="match status" value="1"/>
</dbReference>
<protein>
    <submittedName>
        <fullName evidence="2">Clan AA aspartic protease</fullName>
    </submittedName>
</protein>
<evidence type="ECO:0000313" key="3">
    <source>
        <dbReference type="Proteomes" id="UP000559626"/>
    </source>
</evidence>
<dbReference type="InterPro" id="IPR021109">
    <property type="entry name" value="Peptidase_aspartic_dom_sf"/>
</dbReference>